<accession>A0A1X7VIE5</accession>
<dbReference type="PANTHER" id="PTHR19444:SF13">
    <property type="entry name" value="PROTEIN UNC-93 HOMOLOG A"/>
    <property type="match status" value="1"/>
</dbReference>
<keyword evidence="2" id="KW-1133">Transmembrane helix</keyword>
<feature type="transmembrane region" description="Helical" evidence="2">
    <location>
        <begin position="63"/>
        <end position="83"/>
    </location>
</feature>
<evidence type="ECO:0000313" key="4">
    <source>
        <dbReference type="Proteomes" id="UP000007879"/>
    </source>
</evidence>
<dbReference type="Gene3D" id="1.20.1250.20">
    <property type="entry name" value="MFS general substrate transporter like domains"/>
    <property type="match status" value="1"/>
</dbReference>
<dbReference type="InParanoid" id="A0A1X7VIE5"/>
<keyword evidence="2" id="KW-0472">Membrane</keyword>
<feature type="transmembrane region" description="Helical" evidence="2">
    <location>
        <begin position="123"/>
        <end position="141"/>
    </location>
</feature>
<feature type="transmembrane region" description="Helical" evidence="2">
    <location>
        <begin position="147"/>
        <end position="165"/>
    </location>
</feature>
<evidence type="ECO:0008006" key="5">
    <source>
        <dbReference type="Google" id="ProtNLM"/>
    </source>
</evidence>
<feature type="transmembrane region" description="Helical" evidence="2">
    <location>
        <begin position="246"/>
        <end position="269"/>
    </location>
</feature>
<feature type="transmembrane region" description="Helical" evidence="2">
    <location>
        <begin position="305"/>
        <end position="328"/>
    </location>
</feature>
<sequence>MEVSPSNSLTDIRRQSQLPTPQELKDFIQDGRPVTRRPSVLEKQSETFQCLSLSPKAKTYKNVLGAGLSFMLTMSGLVSLVSLQSSLNDAQGLGLATLAIMNASFLVSGLFASSIIRLLGTKYSIIFAFSLSLVYSLTNFYPEWYTLVPGALFFGFSEGPMFAAMNTHVTTIAIKYAPKLNENPDHLIAFFNGIITMFFKLSYLPGNLATTAILFSERSSSGADIIQSPLSPVCNNTEVETLNPTYVYILLSSFVTLAVSAIIIACLFVDHPGALRSNTPAVRFYLKDPVMATVRMILNWKILSIFPMTLLSSFTAATLNGLLTKVYVSDCIGVHWVGLFSLTYGTCSGISAIVTGRLVKYIPQFLMVYGFSALMIGDLLFLLLWDVSPSYLKAFLPVAVLGVCEGMWHAVPPTLVGMIFPDEKEPAYSAIRMELAIGYTLGFAVPLFANVYASIWIMLCLVISSVLCYSVLVFLTLSKDQLCPCYKSGSKKISN</sequence>
<evidence type="ECO:0000256" key="2">
    <source>
        <dbReference type="SAM" id="Phobius"/>
    </source>
</evidence>
<dbReference type="OrthoDB" id="78663at2759"/>
<organism evidence="3">
    <name type="scientific">Amphimedon queenslandica</name>
    <name type="common">Sponge</name>
    <dbReference type="NCBI Taxonomy" id="400682"/>
    <lineage>
        <taxon>Eukaryota</taxon>
        <taxon>Metazoa</taxon>
        <taxon>Porifera</taxon>
        <taxon>Demospongiae</taxon>
        <taxon>Heteroscleromorpha</taxon>
        <taxon>Haplosclerida</taxon>
        <taxon>Niphatidae</taxon>
        <taxon>Amphimedon</taxon>
    </lineage>
</organism>
<evidence type="ECO:0000256" key="1">
    <source>
        <dbReference type="ARBA" id="ARBA00009172"/>
    </source>
</evidence>
<proteinExistence type="inferred from homology"/>
<reference evidence="3" key="2">
    <citation type="submission" date="2017-05" db="UniProtKB">
        <authorList>
            <consortium name="EnsemblMetazoa"/>
        </authorList>
    </citation>
    <scope>IDENTIFICATION</scope>
</reference>
<dbReference type="AlphaFoldDB" id="A0A1X7VIE5"/>
<reference evidence="4" key="1">
    <citation type="journal article" date="2010" name="Nature">
        <title>The Amphimedon queenslandica genome and the evolution of animal complexity.</title>
        <authorList>
            <person name="Srivastava M."/>
            <person name="Simakov O."/>
            <person name="Chapman J."/>
            <person name="Fahey B."/>
            <person name="Gauthier M.E."/>
            <person name="Mitros T."/>
            <person name="Richards G.S."/>
            <person name="Conaco C."/>
            <person name="Dacre M."/>
            <person name="Hellsten U."/>
            <person name="Larroux C."/>
            <person name="Putnam N.H."/>
            <person name="Stanke M."/>
            <person name="Adamska M."/>
            <person name="Darling A."/>
            <person name="Degnan S.M."/>
            <person name="Oakley T.H."/>
            <person name="Plachetzki D.C."/>
            <person name="Zhai Y."/>
            <person name="Adamski M."/>
            <person name="Calcino A."/>
            <person name="Cummins S.F."/>
            <person name="Goodstein D.M."/>
            <person name="Harris C."/>
            <person name="Jackson D.J."/>
            <person name="Leys S.P."/>
            <person name="Shu S."/>
            <person name="Woodcroft B.J."/>
            <person name="Vervoort M."/>
            <person name="Kosik K.S."/>
            <person name="Manning G."/>
            <person name="Degnan B.M."/>
            <person name="Rokhsar D.S."/>
        </authorList>
    </citation>
    <scope>NUCLEOTIDE SEQUENCE [LARGE SCALE GENOMIC DNA]</scope>
</reference>
<feature type="transmembrane region" description="Helical" evidence="2">
    <location>
        <begin position="366"/>
        <end position="385"/>
    </location>
</feature>
<dbReference type="PANTHER" id="PTHR19444">
    <property type="entry name" value="UNC-93 RELATED"/>
    <property type="match status" value="1"/>
</dbReference>
<dbReference type="SUPFAM" id="SSF103473">
    <property type="entry name" value="MFS general substrate transporter"/>
    <property type="match status" value="1"/>
</dbReference>
<dbReference type="STRING" id="400682.A0A1X7VIE5"/>
<dbReference type="InterPro" id="IPR036259">
    <property type="entry name" value="MFS_trans_sf"/>
</dbReference>
<keyword evidence="4" id="KW-1185">Reference proteome</keyword>
<feature type="transmembrane region" description="Helical" evidence="2">
    <location>
        <begin position="334"/>
        <end position="354"/>
    </location>
</feature>
<feature type="transmembrane region" description="Helical" evidence="2">
    <location>
        <begin position="95"/>
        <end position="116"/>
    </location>
</feature>
<feature type="transmembrane region" description="Helical" evidence="2">
    <location>
        <begin position="186"/>
        <end position="204"/>
    </location>
</feature>
<dbReference type="Proteomes" id="UP000007879">
    <property type="component" value="Unassembled WGS sequence"/>
</dbReference>
<name>A0A1X7VIE5_AMPQE</name>
<comment type="similarity">
    <text evidence="1">Belongs to the unc-93 family.</text>
</comment>
<protein>
    <recommendedName>
        <fullName evidence="5">Major facilitator superfamily (MFS) profile domain-containing protein</fullName>
    </recommendedName>
</protein>
<feature type="transmembrane region" description="Helical" evidence="2">
    <location>
        <begin position="455"/>
        <end position="477"/>
    </location>
</feature>
<dbReference type="KEGG" id="aqu:105316772"/>
<evidence type="ECO:0000313" key="3">
    <source>
        <dbReference type="EnsemblMetazoa" id="Aqu2.1.39688_001"/>
    </source>
</evidence>
<dbReference type="InterPro" id="IPR051951">
    <property type="entry name" value="UNC-93_regulatory"/>
</dbReference>
<keyword evidence="2" id="KW-0812">Transmembrane</keyword>
<dbReference type="EnsemblMetazoa" id="Aqu2.1.39688_001">
    <property type="protein sequence ID" value="Aqu2.1.39688_001"/>
    <property type="gene ID" value="Aqu2.1.39688"/>
</dbReference>
<dbReference type="eggNOG" id="KOG3097">
    <property type="taxonomic scope" value="Eukaryota"/>
</dbReference>
<dbReference type="EnsemblMetazoa" id="XM_011411948.2">
    <property type="protein sequence ID" value="XP_011410250.1"/>
    <property type="gene ID" value="LOC105316772"/>
</dbReference>
<gene>
    <name evidence="3" type="primary">105316772</name>
</gene>